<dbReference type="EMBL" id="JACIJB010000002">
    <property type="protein sequence ID" value="MBB5660168.1"/>
    <property type="molecule type" value="Genomic_DNA"/>
</dbReference>
<dbReference type="RefSeq" id="WP_123287630.1">
    <property type="nucleotide sequence ID" value="NZ_JACIJB010000002.1"/>
</dbReference>
<evidence type="ECO:0000256" key="2">
    <source>
        <dbReference type="SAM" id="MobiDB-lite"/>
    </source>
</evidence>
<comment type="caution">
    <text evidence="4">The sequence shown here is derived from an EMBL/GenBank/DDBJ whole genome shotgun (WGS) entry which is preliminary data.</text>
</comment>
<accession>A0A7W9A2D8</accession>
<dbReference type="AlphaFoldDB" id="A0A7W9A2D8"/>
<reference evidence="4 5" key="1">
    <citation type="submission" date="2020-08" db="EMBL/GenBank/DDBJ databases">
        <title>Genomic Encyclopedia of Type Strains, Phase IV (KMG-IV): sequencing the most valuable type-strain genomes for metagenomic binning, comparative biology and taxonomic classification.</title>
        <authorList>
            <person name="Goeker M."/>
        </authorList>
    </citation>
    <scope>NUCLEOTIDE SEQUENCE [LARGE SCALE GENOMIC DNA]</scope>
    <source>
        <strain evidence="4 5">DSM 24448</strain>
    </source>
</reference>
<feature type="region of interest" description="Disordered" evidence="2">
    <location>
        <begin position="96"/>
        <end position="120"/>
    </location>
</feature>
<keyword evidence="1" id="KW-0175">Coiled coil</keyword>
<gene>
    <name evidence="4" type="ORF">FHS65_000908</name>
</gene>
<keyword evidence="3" id="KW-0472">Membrane</keyword>
<evidence type="ECO:0000256" key="3">
    <source>
        <dbReference type="SAM" id="Phobius"/>
    </source>
</evidence>
<feature type="coiled-coil region" evidence="1">
    <location>
        <begin position="40"/>
        <end position="67"/>
    </location>
</feature>
<keyword evidence="5" id="KW-1185">Reference proteome</keyword>
<proteinExistence type="predicted"/>
<evidence type="ECO:0000313" key="5">
    <source>
        <dbReference type="Proteomes" id="UP000548978"/>
    </source>
</evidence>
<sequence length="120" mass="13161">MSALKRLFDWKVRGIRWVEIFGILCVAAMLLSVYLTKAAAARQSNRIAELEREIDQSSMRVRMLRAEVARLESPARLEALSLQAGLAPIGQPPVVEAPVAEEPPVDDEAVEPAPVEEGAQ</sequence>
<keyword evidence="3" id="KW-1133">Transmembrane helix</keyword>
<organism evidence="4 5">
    <name type="scientific">Brevundimonas halotolerans</name>
    <dbReference type="NCBI Taxonomy" id="69670"/>
    <lineage>
        <taxon>Bacteria</taxon>
        <taxon>Pseudomonadati</taxon>
        <taxon>Pseudomonadota</taxon>
        <taxon>Alphaproteobacteria</taxon>
        <taxon>Caulobacterales</taxon>
        <taxon>Caulobacteraceae</taxon>
        <taxon>Brevundimonas</taxon>
    </lineage>
</organism>
<feature type="transmembrane region" description="Helical" evidence="3">
    <location>
        <begin position="15"/>
        <end position="36"/>
    </location>
</feature>
<evidence type="ECO:0000256" key="1">
    <source>
        <dbReference type="SAM" id="Coils"/>
    </source>
</evidence>
<name>A0A7W9A2D8_9CAUL</name>
<feature type="compositionally biased region" description="Low complexity" evidence="2">
    <location>
        <begin position="111"/>
        <end position="120"/>
    </location>
</feature>
<dbReference type="Proteomes" id="UP000548978">
    <property type="component" value="Unassembled WGS sequence"/>
</dbReference>
<protein>
    <recommendedName>
        <fullName evidence="6">Cell division protein</fullName>
    </recommendedName>
</protein>
<evidence type="ECO:0000313" key="4">
    <source>
        <dbReference type="EMBL" id="MBB5660168.1"/>
    </source>
</evidence>
<dbReference type="OrthoDB" id="7173609at2"/>
<keyword evidence="3" id="KW-0812">Transmembrane</keyword>
<evidence type="ECO:0008006" key="6">
    <source>
        <dbReference type="Google" id="ProtNLM"/>
    </source>
</evidence>